<dbReference type="AlphaFoldDB" id="A0A9D1NK39"/>
<gene>
    <name evidence="1" type="ORF">IAC75_02660</name>
</gene>
<evidence type="ECO:0000313" key="2">
    <source>
        <dbReference type="Proteomes" id="UP000886812"/>
    </source>
</evidence>
<dbReference type="CDD" id="cd00564">
    <property type="entry name" value="TMP_TenI"/>
    <property type="match status" value="1"/>
</dbReference>
<dbReference type="InterPro" id="IPR013785">
    <property type="entry name" value="Aldolase_TIM"/>
</dbReference>
<dbReference type="Proteomes" id="UP000886812">
    <property type="component" value="Unassembled WGS sequence"/>
</dbReference>
<dbReference type="InterPro" id="IPR022998">
    <property type="entry name" value="ThiamineP_synth_TenI"/>
</dbReference>
<name>A0A9D1NK39_9BACT</name>
<accession>A0A9D1NK39</accession>
<dbReference type="GO" id="GO:0009228">
    <property type="term" value="P:thiamine biosynthetic process"/>
    <property type="evidence" value="ECO:0007669"/>
    <property type="project" value="UniProtKB-KW"/>
</dbReference>
<proteinExistence type="predicted"/>
<comment type="caution">
    <text evidence="1">The sequence shown here is derived from an EMBL/GenBank/DDBJ whole genome shotgun (WGS) entry which is preliminary data.</text>
</comment>
<protein>
    <submittedName>
        <fullName evidence="1">Thiamine phosphate synthase</fullName>
    </submittedName>
</protein>
<dbReference type="SUPFAM" id="SSF51391">
    <property type="entry name" value="Thiamin phosphate synthase"/>
    <property type="match status" value="1"/>
</dbReference>
<dbReference type="Gene3D" id="3.20.20.70">
    <property type="entry name" value="Aldolase class I"/>
    <property type="match status" value="1"/>
</dbReference>
<evidence type="ECO:0000313" key="1">
    <source>
        <dbReference type="EMBL" id="HIV04036.1"/>
    </source>
</evidence>
<dbReference type="EMBL" id="DVOG01000070">
    <property type="protein sequence ID" value="HIV04036.1"/>
    <property type="molecule type" value="Genomic_DNA"/>
</dbReference>
<dbReference type="InterPro" id="IPR036206">
    <property type="entry name" value="ThiamineP_synth_sf"/>
</dbReference>
<organism evidence="1 2">
    <name type="scientific">Candidatus Spyradosoma merdigallinarum</name>
    <dbReference type="NCBI Taxonomy" id="2840950"/>
    <lineage>
        <taxon>Bacteria</taxon>
        <taxon>Pseudomonadati</taxon>
        <taxon>Verrucomicrobiota</taxon>
        <taxon>Opitutia</taxon>
        <taxon>Opitutia incertae sedis</taxon>
        <taxon>Candidatus Spyradosoma</taxon>
    </lineage>
</organism>
<reference evidence="1" key="1">
    <citation type="submission" date="2020-10" db="EMBL/GenBank/DDBJ databases">
        <authorList>
            <person name="Gilroy R."/>
        </authorList>
    </citation>
    <scope>NUCLEOTIDE SEQUENCE</scope>
    <source>
        <strain evidence="1">10669</strain>
    </source>
</reference>
<sequence length="216" mass="23628">MSILSKVVGLISRNDEGGGNAVCFGVMSTMTERPGERKILARLAENGLTAFHLRRPHWTLAQHKSWLDALPAEVRSRVVVHAFPQLVRRCGLAGFQLPSPETPVPAGTPGEISAQCEDYQAMLRVGKNCARIMLGPVFPPKKYDVTVPRRTLGEYAAIASYWRRHGGRAKVVAFGGVDASNVHLCRRAGFDGFVVVGAVWDAPDPVKAFANLVRKW</sequence>
<reference evidence="1" key="2">
    <citation type="journal article" date="2021" name="PeerJ">
        <title>Extensive microbial diversity within the chicken gut microbiome revealed by metagenomics and culture.</title>
        <authorList>
            <person name="Gilroy R."/>
            <person name="Ravi A."/>
            <person name="Getino M."/>
            <person name="Pursley I."/>
            <person name="Horton D.L."/>
            <person name="Alikhan N.F."/>
            <person name="Baker D."/>
            <person name="Gharbi K."/>
            <person name="Hall N."/>
            <person name="Watson M."/>
            <person name="Adriaenssens E.M."/>
            <person name="Foster-Nyarko E."/>
            <person name="Jarju S."/>
            <person name="Secka A."/>
            <person name="Antonio M."/>
            <person name="Oren A."/>
            <person name="Chaudhuri R.R."/>
            <person name="La Ragione R."/>
            <person name="Hildebrand F."/>
            <person name="Pallen M.J."/>
        </authorList>
    </citation>
    <scope>NUCLEOTIDE SEQUENCE</scope>
    <source>
        <strain evidence="1">10669</strain>
    </source>
</reference>